<evidence type="ECO:0000313" key="10">
    <source>
        <dbReference type="Proteomes" id="UP000260823"/>
    </source>
</evidence>
<dbReference type="NCBIfam" id="NF046083">
    <property type="entry name" value="exosort_XrtY"/>
    <property type="match status" value="1"/>
</dbReference>
<dbReference type="Proteomes" id="UP000260823">
    <property type="component" value="Unassembled WGS sequence"/>
</dbReference>
<feature type="transmembrane region" description="Helical" evidence="8">
    <location>
        <begin position="91"/>
        <end position="111"/>
    </location>
</feature>
<sequence>MQIGIKNNVAVRFGITFLILFVLFYYANIIFFGLTTRHNNYSLFLSEHLNYIAWLRHALLTSSSTVLNWLGYSSVASDTQLMVAGHGRIEMVYTCLGLGVMSFFAAFVIAYPKKIKAKLIFLFTGLLSIQILNVFRLMLLALFWTKSKNRIIDHHIIFDVVIYILISVALYYWINNKATNTNGHHQTV</sequence>
<accession>A0A3E2NMX8</accession>
<feature type="transmembrane region" description="Helical" evidence="8">
    <location>
        <begin position="9"/>
        <end position="31"/>
    </location>
</feature>
<dbReference type="GO" id="GO:0006508">
    <property type="term" value="P:proteolysis"/>
    <property type="evidence" value="ECO:0007669"/>
    <property type="project" value="UniProtKB-KW"/>
</dbReference>
<feature type="transmembrane region" description="Helical" evidence="8">
    <location>
        <begin position="156"/>
        <end position="174"/>
    </location>
</feature>
<dbReference type="AlphaFoldDB" id="A0A3E2NMX8"/>
<dbReference type="NCBIfam" id="TIGR04178">
    <property type="entry name" value="exo_archaeo"/>
    <property type="match status" value="1"/>
</dbReference>
<evidence type="ECO:0000256" key="1">
    <source>
        <dbReference type="ARBA" id="ARBA00004651"/>
    </source>
</evidence>
<evidence type="ECO:0000256" key="7">
    <source>
        <dbReference type="ARBA" id="ARBA00023136"/>
    </source>
</evidence>
<dbReference type="OrthoDB" id="793901at2"/>
<name>A0A3E2NMX8_9SPHI</name>
<keyword evidence="6 8" id="KW-1133">Transmembrane helix</keyword>
<evidence type="ECO:0000256" key="3">
    <source>
        <dbReference type="ARBA" id="ARBA00022670"/>
    </source>
</evidence>
<dbReference type="InterPro" id="IPR019127">
    <property type="entry name" value="Exosortase"/>
</dbReference>
<dbReference type="EMBL" id="QWDE01000003">
    <property type="protein sequence ID" value="RFZ82250.1"/>
    <property type="molecule type" value="Genomic_DNA"/>
</dbReference>
<evidence type="ECO:0000256" key="6">
    <source>
        <dbReference type="ARBA" id="ARBA00022989"/>
    </source>
</evidence>
<feature type="transmembrane region" description="Helical" evidence="8">
    <location>
        <begin position="117"/>
        <end position="144"/>
    </location>
</feature>
<evidence type="ECO:0008006" key="11">
    <source>
        <dbReference type="Google" id="ProtNLM"/>
    </source>
</evidence>
<keyword evidence="7 8" id="KW-0472">Membrane</keyword>
<keyword evidence="5" id="KW-0378">Hydrolase</keyword>
<evidence type="ECO:0000256" key="5">
    <source>
        <dbReference type="ARBA" id="ARBA00022801"/>
    </source>
</evidence>
<proteinExistence type="predicted"/>
<evidence type="ECO:0000256" key="2">
    <source>
        <dbReference type="ARBA" id="ARBA00022475"/>
    </source>
</evidence>
<gene>
    <name evidence="9" type="ORF">DYU05_16685</name>
</gene>
<dbReference type="GO" id="GO:0008233">
    <property type="term" value="F:peptidase activity"/>
    <property type="evidence" value="ECO:0007669"/>
    <property type="project" value="UniProtKB-KW"/>
</dbReference>
<dbReference type="InterPro" id="IPR026392">
    <property type="entry name" value="Exo/Archaeosortase_dom"/>
</dbReference>
<protein>
    <recommendedName>
        <fullName evidence="11">Exosortase/archaeosortase family protein</fullName>
    </recommendedName>
</protein>
<evidence type="ECO:0000256" key="4">
    <source>
        <dbReference type="ARBA" id="ARBA00022692"/>
    </source>
</evidence>
<reference evidence="9 10" key="1">
    <citation type="submission" date="2018-08" db="EMBL/GenBank/DDBJ databases">
        <title>Mucilaginibacter terrae sp. nov., isolated from manganese diggings.</title>
        <authorList>
            <person name="Huang Y."/>
            <person name="Zhou Z."/>
        </authorList>
    </citation>
    <scope>NUCLEOTIDE SEQUENCE [LARGE SCALE GENOMIC DNA]</scope>
    <source>
        <strain evidence="9 10">ZH6</strain>
    </source>
</reference>
<keyword evidence="4 8" id="KW-0812">Transmembrane</keyword>
<dbReference type="RefSeq" id="WP_117384274.1">
    <property type="nucleotide sequence ID" value="NZ_QWDE01000003.1"/>
</dbReference>
<comment type="subcellular location">
    <subcellularLocation>
        <location evidence="1">Cell membrane</location>
        <topology evidence="1">Multi-pass membrane protein</topology>
    </subcellularLocation>
</comment>
<dbReference type="Pfam" id="PF09721">
    <property type="entry name" value="Exosortase_EpsH"/>
    <property type="match status" value="1"/>
</dbReference>
<evidence type="ECO:0000256" key="8">
    <source>
        <dbReference type="SAM" id="Phobius"/>
    </source>
</evidence>
<keyword evidence="2" id="KW-1003">Cell membrane</keyword>
<keyword evidence="3" id="KW-0645">Protease</keyword>
<keyword evidence="10" id="KW-1185">Reference proteome</keyword>
<evidence type="ECO:0000313" key="9">
    <source>
        <dbReference type="EMBL" id="RFZ82250.1"/>
    </source>
</evidence>
<dbReference type="GO" id="GO:0005886">
    <property type="term" value="C:plasma membrane"/>
    <property type="evidence" value="ECO:0007669"/>
    <property type="project" value="UniProtKB-SubCell"/>
</dbReference>
<comment type="caution">
    <text evidence="9">The sequence shown here is derived from an EMBL/GenBank/DDBJ whole genome shotgun (WGS) entry which is preliminary data.</text>
</comment>
<organism evidence="9 10">
    <name type="scientific">Mucilaginibacter terrenus</name>
    <dbReference type="NCBI Taxonomy" id="2482727"/>
    <lineage>
        <taxon>Bacteria</taxon>
        <taxon>Pseudomonadati</taxon>
        <taxon>Bacteroidota</taxon>
        <taxon>Sphingobacteriia</taxon>
        <taxon>Sphingobacteriales</taxon>
        <taxon>Sphingobacteriaceae</taxon>
        <taxon>Mucilaginibacter</taxon>
    </lineage>
</organism>